<dbReference type="AlphaFoldDB" id="A0AA87TEL5"/>
<feature type="transmembrane region" description="Helical" evidence="2">
    <location>
        <begin position="157"/>
        <end position="178"/>
    </location>
</feature>
<accession>A0AA87TEL5</accession>
<evidence type="ECO:0008006" key="5">
    <source>
        <dbReference type="Google" id="ProtNLM"/>
    </source>
</evidence>
<organism evidence="3 4">
    <name type="scientific">Treponema medium ATCC 700293</name>
    <dbReference type="NCBI Taxonomy" id="1125700"/>
    <lineage>
        <taxon>Bacteria</taxon>
        <taxon>Pseudomonadati</taxon>
        <taxon>Spirochaetota</taxon>
        <taxon>Spirochaetia</taxon>
        <taxon>Spirochaetales</taxon>
        <taxon>Treponemataceae</taxon>
        <taxon>Treponema</taxon>
    </lineage>
</organism>
<gene>
    <name evidence="3" type="ORF">HMPREF9195_01589</name>
</gene>
<keyword evidence="2" id="KW-0812">Transmembrane</keyword>
<reference evidence="3 4" key="1">
    <citation type="submission" date="2013-04" db="EMBL/GenBank/DDBJ databases">
        <title>The Genome Sequence of Treponema medium ATCC 700293.</title>
        <authorList>
            <consortium name="The Broad Institute Genomics Platform"/>
            <person name="Earl A."/>
            <person name="Ward D."/>
            <person name="Feldgarden M."/>
            <person name="Gevers D."/>
            <person name="Leonetti C."/>
            <person name="Blanton J.M."/>
            <person name="Dewhirst F.E."/>
            <person name="Izard J."/>
            <person name="Walker B."/>
            <person name="Young S."/>
            <person name="Zeng Q."/>
            <person name="Gargeya S."/>
            <person name="Fitzgerald M."/>
            <person name="Haas B."/>
            <person name="Abouelleil A."/>
            <person name="Allen A.W."/>
            <person name="Alvarado L."/>
            <person name="Arachchi H.M."/>
            <person name="Berlin A.M."/>
            <person name="Chapman S.B."/>
            <person name="Gainer-Dewar J."/>
            <person name="Goldberg J."/>
            <person name="Griggs A."/>
            <person name="Gujja S."/>
            <person name="Hansen M."/>
            <person name="Howarth C."/>
            <person name="Imamovic A."/>
            <person name="Ireland A."/>
            <person name="Larimer J."/>
            <person name="McCowan C."/>
            <person name="Murphy C."/>
            <person name="Pearson M."/>
            <person name="Poon T.W."/>
            <person name="Priest M."/>
            <person name="Roberts A."/>
            <person name="Saif S."/>
            <person name="Shea T."/>
            <person name="Sisk P."/>
            <person name="Sykes S."/>
            <person name="Wortman J."/>
            <person name="Nusbaum C."/>
            <person name="Birren B."/>
        </authorList>
    </citation>
    <scope>NUCLEOTIDE SEQUENCE [LARGE SCALE GENOMIC DNA]</scope>
    <source>
        <strain evidence="3 4">ATCC 700293</strain>
    </source>
</reference>
<dbReference type="RefSeq" id="WP_016523526.1">
    <property type="nucleotide sequence ID" value="NZ_KE332517.1"/>
</dbReference>
<feature type="region of interest" description="Disordered" evidence="1">
    <location>
        <begin position="314"/>
        <end position="347"/>
    </location>
</feature>
<keyword evidence="2" id="KW-1133">Transmembrane helix</keyword>
<evidence type="ECO:0000256" key="2">
    <source>
        <dbReference type="SAM" id="Phobius"/>
    </source>
</evidence>
<keyword evidence="2" id="KW-0472">Membrane</keyword>
<protein>
    <recommendedName>
        <fullName evidence="5">GGDEF domain-containing protein</fullName>
    </recommendedName>
</protein>
<dbReference type="EMBL" id="ATFE01000012">
    <property type="protein sequence ID" value="EPF28380.1"/>
    <property type="molecule type" value="Genomic_DNA"/>
</dbReference>
<comment type="caution">
    <text evidence="3">The sequence shown here is derived from an EMBL/GenBank/DDBJ whole genome shotgun (WGS) entry which is preliminary data.</text>
</comment>
<proteinExistence type="predicted"/>
<sequence length="548" mass="61056">MMKKILMSVYSACALLIIIGSLLWFVFTLHSDSAAGKIESLKNFKIFAQHTGEILSEAAQEGNSVRLQGQLEQLCRNYSKYVQAILIRDSAGIVFIWPKNTDIFSYNEQYIVEVKNLPLFFTAAQTHIPVKETGNTVTVHAALQMLPLETVFNRGQIVFFLLLLIVLMTVLVLIFSYIDLKSAAEKKPELRSAVRTSEPDIIDSNTAQSSEYFTAAASNDAVSMPRMETCVEADISTHVQKEDLNLHERMQHNDEQPSVEKNNEHPAETASSLPLNVQLESLNRLHIYDDEQSQQTVPEYQESSQNIQLEHSAMEEQDGTDAEQPISSKTDEPDISQTAENSKTDIKQSFDAGTYGFFENHTQTLKPSTEPHETVKQPAVTTFENTPLSDASRSGSHSLEQATLIEELTTAITETAVAEEDLTLLLVHATDIPHNQQIIHLLRSTLDRIHKVFVFNKDIIGVIIFYAPLDQAMQIASTLYDEIHTVLDASAKKSLGIGLTTRAGRLIPAPRMIEEAMAAIGKATQGGDPIVAFRVNPDKYRRCLARLN</sequence>
<evidence type="ECO:0000313" key="4">
    <source>
        <dbReference type="Proteomes" id="UP000014634"/>
    </source>
</evidence>
<evidence type="ECO:0000256" key="1">
    <source>
        <dbReference type="SAM" id="MobiDB-lite"/>
    </source>
</evidence>
<feature type="region of interest" description="Disordered" evidence="1">
    <location>
        <begin position="252"/>
        <end position="275"/>
    </location>
</feature>
<name>A0AA87TEL5_TREMD</name>
<dbReference type="Proteomes" id="UP000014634">
    <property type="component" value="Unassembled WGS sequence"/>
</dbReference>
<evidence type="ECO:0000313" key="3">
    <source>
        <dbReference type="EMBL" id="EPF28380.1"/>
    </source>
</evidence>